<name>A0A3B0XFD9_9ZZZZ</name>
<organism evidence="1">
    <name type="scientific">hydrothermal vent metagenome</name>
    <dbReference type="NCBI Taxonomy" id="652676"/>
    <lineage>
        <taxon>unclassified sequences</taxon>
        <taxon>metagenomes</taxon>
        <taxon>ecological metagenomes</taxon>
    </lineage>
</organism>
<feature type="non-terminal residue" evidence="1">
    <location>
        <position position="50"/>
    </location>
</feature>
<evidence type="ECO:0000313" key="1">
    <source>
        <dbReference type="EMBL" id="VAW54694.1"/>
    </source>
</evidence>
<proteinExistence type="predicted"/>
<gene>
    <name evidence="1" type="ORF">MNBD_GAMMA07-2049</name>
</gene>
<accession>A0A3B0XFD9</accession>
<dbReference type="AlphaFoldDB" id="A0A3B0XFD9"/>
<protein>
    <submittedName>
        <fullName evidence="1">Uncharacterized protein</fullName>
    </submittedName>
</protein>
<sequence length="50" mass="5403">MKRRELLKAFAYGGVQLSLGSALSLTLSNTAQAQDGNHYWVFVSASGGWD</sequence>
<reference evidence="1" key="1">
    <citation type="submission" date="2018-06" db="EMBL/GenBank/DDBJ databases">
        <authorList>
            <person name="Zhirakovskaya E."/>
        </authorList>
    </citation>
    <scope>NUCLEOTIDE SEQUENCE</scope>
</reference>
<dbReference type="EMBL" id="UOFF01000064">
    <property type="protein sequence ID" value="VAW54694.1"/>
    <property type="molecule type" value="Genomic_DNA"/>
</dbReference>